<evidence type="ECO:0000313" key="1">
    <source>
        <dbReference type="EMBL" id="KPK63947.1"/>
    </source>
</evidence>
<dbReference type="AlphaFoldDB" id="A0A0S8FVL2"/>
<sequence length="98" mass="11156">MEEAKKPLNVEISPEQSEGIYANGVGIHHTPSEFILDFLRILPGAQKAKVFARVIMTPQNVVLLRNALEDNIKKYEERFGKIKIFGKEEKEIGFKKSN</sequence>
<gene>
    <name evidence="1" type="ORF">AMJ83_04545</name>
</gene>
<comment type="caution">
    <text evidence="1">The sequence shown here is derived from an EMBL/GenBank/DDBJ whole genome shotgun (WGS) entry which is preliminary data.</text>
</comment>
<evidence type="ECO:0008006" key="3">
    <source>
        <dbReference type="Google" id="ProtNLM"/>
    </source>
</evidence>
<accession>A0A0S8FVL2</accession>
<dbReference type="Pfam" id="PF11950">
    <property type="entry name" value="DUF3467"/>
    <property type="match status" value="1"/>
</dbReference>
<organism evidence="1 2">
    <name type="scientific">candidate division WOR_3 bacterium SM23_42</name>
    <dbReference type="NCBI Taxonomy" id="1703779"/>
    <lineage>
        <taxon>Bacteria</taxon>
        <taxon>Bacteria division WOR-3</taxon>
    </lineage>
</organism>
<reference evidence="1 2" key="1">
    <citation type="journal article" date="2015" name="Microbiome">
        <title>Genomic resolution of linkages in carbon, nitrogen, and sulfur cycling among widespread estuary sediment bacteria.</title>
        <authorList>
            <person name="Baker B.J."/>
            <person name="Lazar C.S."/>
            <person name="Teske A.P."/>
            <person name="Dick G.J."/>
        </authorList>
    </citation>
    <scope>NUCLEOTIDE SEQUENCE [LARGE SCALE GENOMIC DNA]</scope>
    <source>
        <strain evidence="1">SM23_42</strain>
    </source>
</reference>
<dbReference type="STRING" id="1703779.AMJ83_04545"/>
<protein>
    <recommendedName>
        <fullName evidence="3">DUF3467 domain-containing protein</fullName>
    </recommendedName>
</protein>
<name>A0A0S8FVL2_UNCW3</name>
<evidence type="ECO:0000313" key="2">
    <source>
        <dbReference type="Proteomes" id="UP000051373"/>
    </source>
</evidence>
<dbReference type="Proteomes" id="UP000051373">
    <property type="component" value="Unassembled WGS sequence"/>
</dbReference>
<dbReference type="EMBL" id="LJUJ01000007">
    <property type="protein sequence ID" value="KPK63947.1"/>
    <property type="molecule type" value="Genomic_DNA"/>
</dbReference>
<proteinExistence type="predicted"/>
<dbReference type="InterPro" id="IPR021857">
    <property type="entry name" value="DUF3467"/>
</dbReference>